<dbReference type="InterPro" id="IPR000847">
    <property type="entry name" value="LysR_HTH_N"/>
</dbReference>
<name>A0A919P829_9CELL</name>
<evidence type="ECO:0000256" key="1">
    <source>
        <dbReference type="ARBA" id="ARBA00009437"/>
    </source>
</evidence>
<dbReference type="Gene3D" id="3.40.190.10">
    <property type="entry name" value="Periplasmic binding protein-like II"/>
    <property type="match status" value="2"/>
</dbReference>
<keyword evidence="2" id="KW-0805">Transcription regulation</keyword>
<gene>
    <name evidence="6" type="ORF">Cpa01nite_00960</name>
</gene>
<proteinExistence type="inferred from homology"/>
<evidence type="ECO:0000313" key="6">
    <source>
        <dbReference type="EMBL" id="GIG34715.1"/>
    </source>
</evidence>
<dbReference type="Pfam" id="PF00126">
    <property type="entry name" value="HTH_1"/>
    <property type="match status" value="1"/>
</dbReference>
<dbReference type="PROSITE" id="PS50931">
    <property type="entry name" value="HTH_LYSR"/>
    <property type="match status" value="1"/>
</dbReference>
<keyword evidence="4" id="KW-0804">Transcription</keyword>
<dbReference type="InterPro" id="IPR005119">
    <property type="entry name" value="LysR_subst-bd"/>
</dbReference>
<sequence length="369" mass="37753">MPGARAELVAERVEGQHLFSLGSRRHTINGHFWSDACALLMLATMSPRPLDAAALRLVRAVHETGSVTAAARELGLTQPAASQQLRGIERAVGTAVVVRAGRGVRLTEAGLVLARNAVAVQSALDATLEEVAAVASLRAGRVRIAAFPSAAATLLPAALAALRVRHPGLVPTFAEAEPPEALAEVDAGRVDLAIVFRDAAPGDPDGDGPRRLRVPLLEDEVVVVLPGADGRADGPVDLGGLADRPWIAGCPQCREQLVGTCARAGFAPRVDFATDDYVAALGLVRAGLGVAALPGLALAAVPHPGVTAHPTRPGATRLVEAVTGPSTARVPAVSAALDALRAAAERLSAAHVRSVPRAGRAARDAAAGR</sequence>
<dbReference type="PANTHER" id="PTHR30346">
    <property type="entry name" value="TRANSCRIPTIONAL DUAL REGULATOR HCAR-RELATED"/>
    <property type="match status" value="1"/>
</dbReference>
<dbReference type="Proteomes" id="UP000642125">
    <property type="component" value="Unassembled WGS sequence"/>
</dbReference>
<dbReference type="AlphaFoldDB" id="A0A919P829"/>
<dbReference type="EMBL" id="BONO01000001">
    <property type="protein sequence ID" value="GIG34715.1"/>
    <property type="molecule type" value="Genomic_DNA"/>
</dbReference>
<dbReference type="Pfam" id="PF03466">
    <property type="entry name" value="LysR_substrate"/>
    <property type="match status" value="1"/>
</dbReference>
<dbReference type="GO" id="GO:0032993">
    <property type="term" value="C:protein-DNA complex"/>
    <property type="evidence" value="ECO:0007669"/>
    <property type="project" value="TreeGrafter"/>
</dbReference>
<keyword evidence="7" id="KW-1185">Reference proteome</keyword>
<dbReference type="InterPro" id="IPR036388">
    <property type="entry name" value="WH-like_DNA-bd_sf"/>
</dbReference>
<protein>
    <submittedName>
        <fullName evidence="6">LysR family transcriptional regulator</fullName>
    </submittedName>
</protein>
<dbReference type="SUPFAM" id="SSF46785">
    <property type="entry name" value="Winged helix' DNA-binding domain"/>
    <property type="match status" value="1"/>
</dbReference>
<evidence type="ECO:0000256" key="4">
    <source>
        <dbReference type="ARBA" id="ARBA00023163"/>
    </source>
</evidence>
<dbReference type="GO" id="GO:0003700">
    <property type="term" value="F:DNA-binding transcription factor activity"/>
    <property type="evidence" value="ECO:0007669"/>
    <property type="project" value="InterPro"/>
</dbReference>
<comment type="similarity">
    <text evidence="1">Belongs to the LysR transcriptional regulatory family.</text>
</comment>
<dbReference type="InterPro" id="IPR036390">
    <property type="entry name" value="WH_DNA-bd_sf"/>
</dbReference>
<evidence type="ECO:0000313" key="7">
    <source>
        <dbReference type="Proteomes" id="UP000642125"/>
    </source>
</evidence>
<dbReference type="Gene3D" id="1.10.10.10">
    <property type="entry name" value="Winged helix-like DNA-binding domain superfamily/Winged helix DNA-binding domain"/>
    <property type="match status" value="1"/>
</dbReference>
<dbReference type="PRINTS" id="PR00039">
    <property type="entry name" value="HTHLYSR"/>
</dbReference>
<organism evidence="6 7">
    <name type="scientific">Cellulomonas pakistanensis</name>
    <dbReference type="NCBI Taxonomy" id="992287"/>
    <lineage>
        <taxon>Bacteria</taxon>
        <taxon>Bacillati</taxon>
        <taxon>Actinomycetota</taxon>
        <taxon>Actinomycetes</taxon>
        <taxon>Micrococcales</taxon>
        <taxon>Cellulomonadaceae</taxon>
        <taxon>Cellulomonas</taxon>
    </lineage>
</organism>
<keyword evidence="3" id="KW-0238">DNA-binding</keyword>
<dbReference type="PANTHER" id="PTHR30346:SF29">
    <property type="entry name" value="LYSR SUBSTRATE-BINDING"/>
    <property type="match status" value="1"/>
</dbReference>
<feature type="domain" description="HTH lysR-type" evidence="5">
    <location>
        <begin position="50"/>
        <end position="107"/>
    </location>
</feature>
<evidence type="ECO:0000259" key="5">
    <source>
        <dbReference type="PROSITE" id="PS50931"/>
    </source>
</evidence>
<dbReference type="GO" id="GO:0003677">
    <property type="term" value="F:DNA binding"/>
    <property type="evidence" value="ECO:0007669"/>
    <property type="project" value="UniProtKB-KW"/>
</dbReference>
<evidence type="ECO:0000256" key="2">
    <source>
        <dbReference type="ARBA" id="ARBA00023015"/>
    </source>
</evidence>
<dbReference type="SUPFAM" id="SSF53850">
    <property type="entry name" value="Periplasmic binding protein-like II"/>
    <property type="match status" value="1"/>
</dbReference>
<evidence type="ECO:0000256" key="3">
    <source>
        <dbReference type="ARBA" id="ARBA00023125"/>
    </source>
</evidence>
<reference evidence="6" key="1">
    <citation type="submission" date="2021-01" db="EMBL/GenBank/DDBJ databases">
        <title>Whole genome shotgun sequence of Cellulomonas pakistanensis NBRC 110800.</title>
        <authorList>
            <person name="Komaki H."/>
            <person name="Tamura T."/>
        </authorList>
    </citation>
    <scope>NUCLEOTIDE SEQUENCE</scope>
    <source>
        <strain evidence="6">NBRC 110800</strain>
    </source>
</reference>
<accession>A0A919P829</accession>
<comment type="caution">
    <text evidence="6">The sequence shown here is derived from an EMBL/GenBank/DDBJ whole genome shotgun (WGS) entry which is preliminary data.</text>
</comment>